<accession>A0A839GHE9</accession>
<gene>
    <name evidence="1" type="ORF">FHS90_003028</name>
</gene>
<dbReference type="AlphaFoldDB" id="A0A839GHE9"/>
<dbReference type="EMBL" id="JACJIQ010000012">
    <property type="protein sequence ID" value="MBA9078302.1"/>
    <property type="molecule type" value="Genomic_DNA"/>
</dbReference>
<comment type="caution">
    <text evidence="1">The sequence shown here is derived from an EMBL/GenBank/DDBJ whole genome shotgun (WGS) entry which is preliminary data.</text>
</comment>
<dbReference type="Proteomes" id="UP000563094">
    <property type="component" value="Unassembled WGS sequence"/>
</dbReference>
<evidence type="ECO:0000313" key="2">
    <source>
        <dbReference type="Proteomes" id="UP000563094"/>
    </source>
</evidence>
<organism evidence="1 2">
    <name type="scientific">Rufibacter quisquiliarum</name>
    <dbReference type="NCBI Taxonomy" id="1549639"/>
    <lineage>
        <taxon>Bacteria</taxon>
        <taxon>Pseudomonadati</taxon>
        <taxon>Bacteroidota</taxon>
        <taxon>Cytophagia</taxon>
        <taxon>Cytophagales</taxon>
        <taxon>Hymenobacteraceae</taxon>
        <taxon>Rufibacter</taxon>
    </lineage>
</organism>
<reference evidence="1 2" key="1">
    <citation type="submission" date="2020-08" db="EMBL/GenBank/DDBJ databases">
        <title>Genomic Encyclopedia of Type Strains, Phase IV (KMG-IV): sequencing the most valuable type-strain genomes for metagenomic binning, comparative biology and taxonomic classification.</title>
        <authorList>
            <person name="Goeker M."/>
        </authorList>
    </citation>
    <scope>NUCLEOTIDE SEQUENCE [LARGE SCALE GENOMIC DNA]</scope>
    <source>
        <strain evidence="1 2">DSM 29854</strain>
    </source>
</reference>
<dbReference type="RefSeq" id="WP_182513564.1">
    <property type="nucleotide sequence ID" value="NZ_JACJIQ010000012.1"/>
</dbReference>
<proteinExistence type="predicted"/>
<name>A0A839GHE9_9BACT</name>
<keyword evidence="2" id="KW-1185">Reference proteome</keyword>
<protein>
    <submittedName>
        <fullName evidence="1">Uncharacterized protein</fullName>
    </submittedName>
</protein>
<evidence type="ECO:0000313" key="1">
    <source>
        <dbReference type="EMBL" id="MBA9078302.1"/>
    </source>
</evidence>
<sequence length="81" mass="9356">MKEISRAVYIGEKTTEHIMLGCLQRVADAQEAMAKPYVKLIADLEWYRSQWKEAVAQRDSLARTNNTLKGHITRLKNKLQP</sequence>